<dbReference type="RefSeq" id="WP_344225787.1">
    <property type="nucleotide sequence ID" value="NZ_BAAARI010000001.1"/>
</dbReference>
<proteinExistence type="predicted"/>
<sequence>MVEVLLWEWEWECCGEPFAVGDRVEFGVVAADDAVRELCAPAAEPEFVETHHEREPELDISGVVRSVSSLTVAHRMLRVPRRPAAPEITRFSSPGAEWAIEVRPAPYVLTSQELTGTARSEPLGGVSRAVEEDAVEDDAVGDDDAEPAAREPDPADGEIRRHRIGYLVTIDEE</sequence>
<evidence type="ECO:0000256" key="1">
    <source>
        <dbReference type="SAM" id="MobiDB-lite"/>
    </source>
</evidence>
<reference evidence="2 3" key="1">
    <citation type="journal article" date="2019" name="Int. J. Syst. Evol. Microbiol.">
        <title>The Global Catalogue of Microorganisms (GCM) 10K type strain sequencing project: providing services to taxonomists for standard genome sequencing and annotation.</title>
        <authorList>
            <consortium name="The Broad Institute Genomics Platform"/>
            <consortium name="The Broad Institute Genome Sequencing Center for Infectious Disease"/>
            <person name="Wu L."/>
            <person name="Ma J."/>
        </authorList>
    </citation>
    <scope>NUCLEOTIDE SEQUENCE [LARGE SCALE GENOMIC DNA]</scope>
    <source>
        <strain evidence="2 3">JCM 16365</strain>
    </source>
</reference>
<dbReference type="InterPro" id="IPR046485">
    <property type="entry name" value="DUF6578"/>
</dbReference>
<feature type="compositionally biased region" description="Basic and acidic residues" evidence="1">
    <location>
        <begin position="147"/>
        <end position="159"/>
    </location>
</feature>
<dbReference type="Proteomes" id="UP001500274">
    <property type="component" value="Unassembled WGS sequence"/>
</dbReference>
<keyword evidence="3" id="KW-1185">Reference proteome</keyword>
<organism evidence="2 3">
    <name type="scientific">Microbacterium binotii</name>
    <dbReference type="NCBI Taxonomy" id="462710"/>
    <lineage>
        <taxon>Bacteria</taxon>
        <taxon>Bacillati</taxon>
        <taxon>Actinomycetota</taxon>
        <taxon>Actinomycetes</taxon>
        <taxon>Micrococcales</taxon>
        <taxon>Microbacteriaceae</taxon>
        <taxon>Microbacterium</taxon>
    </lineage>
</organism>
<dbReference type="EMBL" id="BAAARI010000001">
    <property type="protein sequence ID" value="GAA2566049.1"/>
    <property type="molecule type" value="Genomic_DNA"/>
</dbReference>
<protein>
    <submittedName>
        <fullName evidence="2">Uncharacterized protein</fullName>
    </submittedName>
</protein>
<evidence type="ECO:0000313" key="2">
    <source>
        <dbReference type="EMBL" id="GAA2566049.1"/>
    </source>
</evidence>
<gene>
    <name evidence="2" type="ORF">GCM10009862_00720</name>
</gene>
<comment type="caution">
    <text evidence="2">The sequence shown here is derived from an EMBL/GenBank/DDBJ whole genome shotgun (WGS) entry which is preliminary data.</text>
</comment>
<feature type="compositionally biased region" description="Acidic residues" evidence="1">
    <location>
        <begin position="132"/>
        <end position="146"/>
    </location>
</feature>
<feature type="region of interest" description="Disordered" evidence="1">
    <location>
        <begin position="116"/>
        <end position="161"/>
    </location>
</feature>
<evidence type="ECO:0000313" key="3">
    <source>
        <dbReference type="Proteomes" id="UP001500274"/>
    </source>
</evidence>
<accession>A0ABN3P5I7</accession>
<name>A0ABN3P5I7_9MICO</name>
<dbReference type="Pfam" id="PF20218">
    <property type="entry name" value="DUF6578"/>
    <property type="match status" value="1"/>
</dbReference>